<dbReference type="GO" id="GO:0005737">
    <property type="term" value="C:cytoplasm"/>
    <property type="evidence" value="ECO:0007669"/>
    <property type="project" value="TreeGrafter"/>
</dbReference>
<dbReference type="PANTHER" id="PTHR11845:SF13">
    <property type="entry name" value="5'-DEOXYNUCLEOTIDASE HDDC2"/>
    <property type="match status" value="1"/>
</dbReference>
<comment type="similarity">
    <text evidence="6">Belongs to the adenylate kinase family.</text>
</comment>
<dbReference type="PANTHER" id="PTHR11845">
    <property type="entry name" value="5'-DEOXYNUCLEOTIDASE HDDC2"/>
    <property type="match status" value="1"/>
</dbReference>
<dbReference type="PROSITE" id="PS00113">
    <property type="entry name" value="ADENYLATE_KINASE"/>
    <property type="match status" value="1"/>
</dbReference>
<protein>
    <recommendedName>
        <fullName evidence="7">HD domain-containing protein</fullName>
    </recommendedName>
</protein>
<dbReference type="Gene3D" id="1.10.3210.10">
    <property type="entry name" value="Hypothetical protein af1432"/>
    <property type="match status" value="1"/>
</dbReference>
<evidence type="ECO:0000256" key="6">
    <source>
        <dbReference type="RuleBase" id="RU003330"/>
    </source>
</evidence>
<dbReference type="CDD" id="cd01428">
    <property type="entry name" value="ADK"/>
    <property type="match status" value="1"/>
</dbReference>
<evidence type="ECO:0000259" key="7">
    <source>
        <dbReference type="Pfam" id="PF13023"/>
    </source>
</evidence>
<name>L7JRU0_PYRO1</name>
<dbReference type="Pfam" id="PF13023">
    <property type="entry name" value="HD_3"/>
    <property type="match status" value="1"/>
</dbReference>
<evidence type="ECO:0000256" key="3">
    <source>
        <dbReference type="ARBA" id="ARBA00022741"/>
    </source>
</evidence>
<dbReference type="SUPFAM" id="SSF52540">
    <property type="entry name" value="P-loop containing nucleoside triphosphate hydrolases"/>
    <property type="match status" value="1"/>
</dbReference>
<dbReference type="AlphaFoldDB" id="L7JRU0"/>
<dbReference type="InterPro" id="IPR033690">
    <property type="entry name" value="Adenylat_kinase_CS"/>
</dbReference>
<keyword evidence="1 6" id="KW-0808">Transferase</keyword>
<dbReference type="InterPro" id="IPR027417">
    <property type="entry name" value="P-loop_NTPase"/>
</dbReference>
<evidence type="ECO:0000313" key="8">
    <source>
        <dbReference type="EMBL" id="ELQ70539.1"/>
    </source>
</evidence>
<feature type="domain" description="HD" evidence="7">
    <location>
        <begin position="17"/>
        <end position="157"/>
    </location>
</feature>
<gene>
    <name evidence="8" type="ORF">OOW_P131scaffold00006g2</name>
</gene>
<evidence type="ECO:0000256" key="1">
    <source>
        <dbReference type="ARBA" id="ARBA00022679"/>
    </source>
</evidence>
<dbReference type="GO" id="GO:0006139">
    <property type="term" value="P:nucleobase-containing compound metabolic process"/>
    <property type="evidence" value="ECO:0007669"/>
    <property type="project" value="InterPro"/>
</dbReference>
<evidence type="ECO:0000256" key="2">
    <source>
        <dbReference type="ARBA" id="ARBA00022723"/>
    </source>
</evidence>
<keyword evidence="2" id="KW-0479">Metal-binding</keyword>
<dbReference type="Pfam" id="PF00406">
    <property type="entry name" value="ADK"/>
    <property type="match status" value="1"/>
</dbReference>
<dbReference type="InterPro" id="IPR006674">
    <property type="entry name" value="HD_domain"/>
</dbReference>
<dbReference type="GO" id="GO:0046872">
    <property type="term" value="F:metal ion binding"/>
    <property type="evidence" value="ECO:0007669"/>
    <property type="project" value="UniProtKB-KW"/>
</dbReference>
<dbReference type="GO" id="GO:0005524">
    <property type="term" value="F:ATP binding"/>
    <property type="evidence" value="ECO:0007669"/>
    <property type="project" value="InterPro"/>
</dbReference>
<evidence type="ECO:0000256" key="5">
    <source>
        <dbReference type="ARBA" id="ARBA00022801"/>
    </source>
</evidence>
<dbReference type="InterPro" id="IPR039356">
    <property type="entry name" value="YfbR/HDDC2"/>
</dbReference>
<keyword evidence="3" id="KW-0547">Nucleotide-binding</keyword>
<keyword evidence="5" id="KW-0378">Hydrolase</keyword>
<dbReference type="SUPFAM" id="SSF109604">
    <property type="entry name" value="HD-domain/PDEase-like"/>
    <property type="match status" value="1"/>
</dbReference>
<reference evidence="8" key="1">
    <citation type="journal article" date="2012" name="PLoS Genet.">
        <title>Comparative analysis of the genomes of two field isolates of the rice blast fungus Magnaporthe oryzae.</title>
        <authorList>
            <person name="Xue M."/>
            <person name="Yang J."/>
            <person name="Li Z."/>
            <person name="Hu S."/>
            <person name="Yao N."/>
            <person name="Dean R.A."/>
            <person name="Zhao W."/>
            <person name="Shen M."/>
            <person name="Zhang H."/>
            <person name="Li C."/>
            <person name="Liu L."/>
            <person name="Cao L."/>
            <person name="Xu X."/>
            <person name="Xing Y."/>
            <person name="Hsiang T."/>
            <person name="Zhang Z."/>
            <person name="Xu J.R."/>
            <person name="Peng Y.L."/>
        </authorList>
    </citation>
    <scope>NUCLEOTIDE SEQUENCE [LARGE SCALE GENOMIC DNA]</scope>
    <source>
        <strain evidence="8">P131</strain>
    </source>
</reference>
<dbReference type="PRINTS" id="PR00094">
    <property type="entry name" value="ADENYLTKNASE"/>
</dbReference>
<organism>
    <name type="scientific">Pyricularia oryzae (strain P131)</name>
    <name type="common">Rice blast fungus</name>
    <name type="synonym">Magnaporthe oryzae</name>
    <dbReference type="NCBI Taxonomy" id="1143193"/>
    <lineage>
        <taxon>Eukaryota</taxon>
        <taxon>Fungi</taxon>
        <taxon>Dikarya</taxon>
        <taxon>Ascomycota</taxon>
        <taxon>Pezizomycotina</taxon>
        <taxon>Sordariomycetes</taxon>
        <taxon>Sordariomycetidae</taxon>
        <taxon>Magnaporthales</taxon>
        <taxon>Pyriculariaceae</taxon>
        <taxon>Pyricularia</taxon>
    </lineage>
</organism>
<proteinExistence type="inferred from homology"/>
<dbReference type="Gene3D" id="3.40.50.300">
    <property type="entry name" value="P-loop containing nucleotide triphosphate hydrolases"/>
    <property type="match status" value="1"/>
</dbReference>
<sequence>MSAADGGDDALTASLLELLKSIKRRGWVLRGVPDPESVADHMYQMAMICLHYPWKNEDDSKKSVQMAIAHDAPECIVGDITPADGVPPETKHVREQLAADFLACLLRDVDESDTPDQIYALWQEYEAGESSVAQIVHQIDWVEAVVQASIYHRRYPHLNLDDFKTKQGVTDPWLSRIADEALASWDATAETRPIVFLIGPPGVGKGTQGALVSMNHNLAHVSVGELLRQEQRNPKSKFSSFISRSFQHSVPVPAILSIILLKNELGRNRSAAGFLLDGFPRSAEQLAAFEEQVWC</sequence>
<dbReference type="GO" id="GO:0019205">
    <property type="term" value="F:nucleobase-containing compound kinase activity"/>
    <property type="evidence" value="ECO:0007669"/>
    <property type="project" value="InterPro"/>
</dbReference>
<dbReference type="InterPro" id="IPR000850">
    <property type="entry name" value="Adenylat/UMP-CMP_kin"/>
</dbReference>
<keyword evidence="4 6" id="KW-0418">Kinase</keyword>
<dbReference type="GO" id="GO:0002953">
    <property type="term" value="F:5'-deoxynucleotidase activity"/>
    <property type="evidence" value="ECO:0007669"/>
    <property type="project" value="InterPro"/>
</dbReference>
<dbReference type="EMBL" id="JH795725">
    <property type="protein sequence ID" value="ELQ70539.1"/>
    <property type="molecule type" value="Genomic_DNA"/>
</dbReference>
<accession>L7JRU0</accession>
<evidence type="ECO:0000256" key="4">
    <source>
        <dbReference type="ARBA" id="ARBA00022777"/>
    </source>
</evidence>